<dbReference type="Pfam" id="PF05437">
    <property type="entry name" value="AzlD"/>
    <property type="match status" value="1"/>
</dbReference>
<feature type="transmembrane region" description="Helical" evidence="1">
    <location>
        <begin position="41"/>
        <end position="61"/>
    </location>
</feature>
<dbReference type="STRING" id="36849.OXPF_07130"/>
<keyword evidence="1" id="KW-0472">Membrane</keyword>
<comment type="caution">
    <text evidence="2">The sequence shown here is derived from an EMBL/GenBank/DDBJ whole genome shotgun (WGS) entry which is preliminary data.</text>
</comment>
<feature type="transmembrane region" description="Helical" evidence="1">
    <location>
        <begin position="6"/>
        <end position="29"/>
    </location>
</feature>
<evidence type="ECO:0000313" key="3">
    <source>
        <dbReference type="Proteomes" id="UP000050326"/>
    </source>
</evidence>
<keyword evidence="1" id="KW-0812">Transmembrane</keyword>
<keyword evidence="3" id="KW-1185">Reference proteome</keyword>
<feature type="transmembrane region" description="Helical" evidence="1">
    <location>
        <begin position="81"/>
        <end position="101"/>
    </location>
</feature>
<reference evidence="2 3" key="1">
    <citation type="submission" date="2015-09" db="EMBL/GenBank/DDBJ databases">
        <title>Genome sequence of Oxobacter pfennigii DSM 3222.</title>
        <authorList>
            <person name="Poehlein A."/>
            <person name="Bengelsdorf F.R."/>
            <person name="Schiel-Bengelsdorf B."/>
            <person name="Duerre P."/>
            <person name="Daniel R."/>
        </authorList>
    </citation>
    <scope>NUCLEOTIDE SEQUENCE [LARGE SCALE GENOMIC DNA]</scope>
    <source>
        <strain evidence="2 3">DSM 3222</strain>
    </source>
</reference>
<dbReference type="Proteomes" id="UP000050326">
    <property type="component" value="Unassembled WGS sequence"/>
</dbReference>
<gene>
    <name evidence="2" type="ORF">OXPF_07130</name>
</gene>
<accession>A0A0N8NTQ4</accession>
<keyword evidence="1" id="KW-1133">Transmembrane helix</keyword>
<organism evidence="2 3">
    <name type="scientific">Oxobacter pfennigii</name>
    <dbReference type="NCBI Taxonomy" id="36849"/>
    <lineage>
        <taxon>Bacteria</taxon>
        <taxon>Bacillati</taxon>
        <taxon>Bacillota</taxon>
        <taxon>Clostridia</taxon>
        <taxon>Eubacteriales</taxon>
        <taxon>Clostridiaceae</taxon>
        <taxon>Oxobacter</taxon>
    </lineage>
</organism>
<dbReference type="AlphaFoldDB" id="A0A0N8NTQ4"/>
<name>A0A0N8NTQ4_9CLOT</name>
<dbReference type="InterPro" id="IPR008407">
    <property type="entry name" value="Brnchd-chn_aa_trnsp_AzlD"/>
</dbReference>
<protein>
    <submittedName>
        <fullName evidence="2">Branched-chain amino acid transport protein (AzlD)</fullName>
    </submittedName>
</protein>
<evidence type="ECO:0000313" key="2">
    <source>
        <dbReference type="EMBL" id="KPU45480.1"/>
    </source>
</evidence>
<proteinExistence type="predicted"/>
<evidence type="ECO:0000256" key="1">
    <source>
        <dbReference type="SAM" id="Phobius"/>
    </source>
</evidence>
<sequence>MHMNNKTTLLILGMTAVTFIPRLLPFIIISSKKLPENIRRFLLYIPYAALGALIIPGVFTATPSKSYAAIVGMVFAALFSWYKGGIIIPVLGSMIITYIVLLI</sequence>
<dbReference type="EMBL" id="LKET01000021">
    <property type="protein sequence ID" value="KPU45480.1"/>
    <property type="molecule type" value="Genomic_DNA"/>
</dbReference>